<dbReference type="InterPro" id="IPR043504">
    <property type="entry name" value="Peptidase_S1_PA_chymotrypsin"/>
</dbReference>
<protein>
    <submittedName>
        <fullName evidence="5">Urokinase-type plasminogen activator</fullName>
    </submittedName>
</protein>
<gene>
    <name evidence="5" type="ORF">AYI69_g6466</name>
</gene>
<dbReference type="InterPro" id="IPR009003">
    <property type="entry name" value="Peptidase_S1_PA"/>
</dbReference>
<dbReference type="CDD" id="cd00190">
    <property type="entry name" value="Tryp_SPc"/>
    <property type="match status" value="1"/>
</dbReference>
<dbReference type="GO" id="GO:0016301">
    <property type="term" value="F:kinase activity"/>
    <property type="evidence" value="ECO:0007669"/>
    <property type="project" value="UniProtKB-KW"/>
</dbReference>
<keyword evidence="1" id="KW-1015">Disulfide bond</keyword>
<feature type="signal peptide" evidence="3">
    <location>
        <begin position="1"/>
        <end position="19"/>
    </location>
</feature>
<sequence>MHISLSSTILFTLAGIASASYEFSSNSNRSTSNADIPIIPNIINGKATGTDLYPFISQLYRTDDQGKTFSFSCTGSLIASQYIVTAAHCVHYSDRTLQPASTFRISVGKATLANADDIASLYKVTDISVNGYRTSASNDIVVLKLDRPVPASVATPAKIYPYKITDKLPIEVAGFGITKFDSSEASKTLLRTVLSVSSASKCSAFNADWSNNSGAVVCSINSNGNDSCKGDSGGPLVAKLNGKRTLVGITSWGTNMDLTNPSSCGDNTISFYVRAAYFVKWIASVVGTDYKQLIEMAK</sequence>
<accession>A0A1R1XYP3</accession>
<dbReference type="Proteomes" id="UP000187429">
    <property type="component" value="Unassembled WGS sequence"/>
</dbReference>
<evidence type="ECO:0000259" key="4">
    <source>
        <dbReference type="PROSITE" id="PS50240"/>
    </source>
</evidence>
<dbReference type="SMART" id="SM00020">
    <property type="entry name" value="Tryp_SPc"/>
    <property type="match status" value="1"/>
</dbReference>
<organism evidence="5 6">
    <name type="scientific">Smittium culicis</name>
    <dbReference type="NCBI Taxonomy" id="133412"/>
    <lineage>
        <taxon>Eukaryota</taxon>
        <taxon>Fungi</taxon>
        <taxon>Fungi incertae sedis</taxon>
        <taxon>Zoopagomycota</taxon>
        <taxon>Kickxellomycotina</taxon>
        <taxon>Harpellomycetes</taxon>
        <taxon>Harpellales</taxon>
        <taxon>Legeriomycetaceae</taxon>
        <taxon>Smittium</taxon>
    </lineage>
</organism>
<dbReference type="PROSITE" id="PS50240">
    <property type="entry name" value="TRYPSIN_DOM"/>
    <property type="match status" value="1"/>
</dbReference>
<evidence type="ECO:0000256" key="3">
    <source>
        <dbReference type="SAM" id="SignalP"/>
    </source>
</evidence>
<dbReference type="InterPro" id="IPR051333">
    <property type="entry name" value="CLIP_Serine_Protease"/>
</dbReference>
<dbReference type="Pfam" id="PF00089">
    <property type="entry name" value="Trypsin"/>
    <property type="match status" value="1"/>
</dbReference>
<dbReference type="PANTHER" id="PTHR24260">
    <property type="match status" value="1"/>
</dbReference>
<keyword evidence="2" id="KW-0720">Serine protease</keyword>
<evidence type="ECO:0000256" key="2">
    <source>
        <dbReference type="RuleBase" id="RU363034"/>
    </source>
</evidence>
<dbReference type="AlphaFoldDB" id="A0A1R1XYP3"/>
<keyword evidence="5" id="KW-0808">Transferase</keyword>
<dbReference type="PRINTS" id="PR00722">
    <property type="entry name" value="CHYMOTRYPSIN"/>
</dbReference>
<evidence type="ECO:0000313" key="6">
    <source>
        <dbReference type="Proteomes" id="UP000187429"/>
    </source>
</evidence>
<comment type="caution">
    <text evidence="5">The sequence shown here is derived from an EMBL/GenBank/DDBJ whole genome shotgun (WGS) entry which is preliminary data.</text>
</comment>
<keyword evidence="5" id="KW-0418">Kinase</keyword>
<reference evidence="6" key="1">
    <citation type="submission" date="2017-01" db="EMBL/GenBank/DDBJ databases">
        <authorList>
            <person name="Wang Y."/>
            <person name="White M."/>
            <person name="Kvist S."/>
            <person name="Moncalvo J.-M."/>
        </authorList>
    </citation>
    <scope>NUCLEOTIDE SEQUENCE [LARGE SCALE GENOMIC DNA]</scope>
    <source>
        <strain evidence="6">ID-206-W2</strain>
    </source>
</reference>
<dbReference type="InterPro" id="IPR033116">
    <property type="entry name" value="TRYPSIN_SER"/>
</dbReference>
<feature type="chain" id="PRO_5012187329" evidence="3">
    <location>
        <begin position="20"/>
        <end position="298"/>
    </location>
</feature>
<dbReference type="SUPFAM" id="SSF50494">
    <property type="entry name" value="Trypsin-like serine proteases"/>
    <property type="match status" value="1"/>
</dbReference>
<dbReference type="PROSITE" id="PS00134">
    <property type="entry name" value="TRYPSIN_HIS"/>
    <property type="match status" value="1"/>
</dbReference>
<keyword evidence="3" id="KW-0732">Signal</keyword>
<dbReference type="EMBL" id="LSSM01002907">
    <property type="protein sequence ID" value="OMJ19801.1"/>
    <property type="molecule type" value="Genomic_DNA"/>
</dbReference>
<dbReference type="OrthoDB" id="6380398at2759"/>
<dbReference type="GO" id="GO:0004252">
    <property type="term" value="F:serine-type endopeptidase activity"/>
    <property type="evidence" value="ECO:0007669"/>
    <property type="project" value="InterPro"/>
</dbReference>
<keyword evidence="6" id="KW-1185">Reference proteome</keyword>
<dbReference type="InterPro" id="IPR018114">
    <property type="entry name" value="TRYPSIN_HIS"/>
</dbReference>
<feature type="domain" description="Peptidase S1" evidence="4">
    <location>
        <begin position="42"/>
        <end position="287"/>
    </location>
</feature>
<keyword evidence="2" id="KW-0378">Hydrolase</keyword>
<proteinExistence type="predicted"/>
<dbReference type="InterPro" id="IPR001254">
    <property type="entry name" value="Trypsin_dom"/>
</dbReference>
<dbReference type="PROSITE" id="PS00135">
    <property type="entry name" value="TRYPSIN_SER"/>
    <property type="match status" value="1"/>
</dbReference>
<dbReference type="GO" id="GO:0006508">
    <property type="term" value="P:proteolysis"/>
    <property type="evidence" value="ECO:0007669"/>
    <property type="project" value="UniProtKB-KW"/>
</dbReference>
<keyword evidence="2" id="KW-0645">Protease</keyword>
<dbReference type="PANTHER" id="PTHR24260:SF136">
    <property type="entry name" value="GH08193P-RELATED"/>
    <property type="match status" value="1"/>
</dbReference>
<dbReference type="InterPro" id="IPR001314">
    <property type="entry name" value="Peptidase_S1A"/>
</dbReference>
<name>A0A1R1XYP3_9FUNG</name>
<evidence type="ECO:0000256" key="1">
    <source>
        <dbReference type="ARBA" id="ARBA00023157"/>
    </source>
</evidence>
<dbReference type="Gene3D" id="2.40.10.10">
    <property type="entry name" value="Trypsin-like serine proteases"/>
    <property type="match status" value="1"/>
</dbReference>
<evidence type="ECO:0000313" key="5">
    <source>
        <dbReference type="EMBL" id="OMJ19801.1"/>
    </source>
</evidence>